<evidence type="ECO:0000313" key="2">
    <source>
        <dbReference type="EMBL" id="ROL54110.1"/>
    </source>
</evidence>
<gene>
    <name evidence="2" type="ORF">DPX16_10533</name>
</gene>
<organism evidence="2 3">
    <name type="scientific">Anabarilius grahami</name>
    <name type="common">Kanglang fish</name>
    <name type="synonym">Barilius grahami</name>
    <dbReference type="NCBI Taxonomy" id="495550"/>
    <lineage>
        <taxon>Eukaryota</taxon>
        <taxon>Metazoa</taxon>
        <taxon>Chordata</taxon>
        <taxon>Craniata</taxon>
        <taxon>Vertebrata</taxon>
        <taxon>Euteleostomi</taxon>
        <taxon>Actinopterygii</taxon>
        <taxon>Neopterygii</taxon>
        <taxon>Teleostei</taxon>
        <taxon>Ostariophysi</taxon>
        <taxon>Cypriniformes</taxon>
        <taxon>Xenocyprididae</taxon>
        <taxon>Xenocypridinae</taxon>
        <taxon>Xenocypridinae incertae sedis</taxon>
        <taxon>Anabarilius</taxon>
    </lineage>
</organism>
<proteinExistence type="predicted"/>
<evidence type="ECO:0000313" key="3">
    <source>
        <dbReference type="Proteomes" id="UP000281406"/>
    </source>
</evidence>
<dbReference type="EMBL" id="RJVU01007007">
    <property type="protein sequence ID" value="ROL54110.1"/>
    <property type="molecule type" value="Genomic_DNA"/>
</dbReference>
<comment type="caution">
    <text evidence="2">The sequence shown here is derived from an EMBL/GenBank/DDBJ whole genome shotgun (WGS) entry which is preliminary data.</text>
</comment>
<dbReference type="AlphaFoldDB" id="A0A3N0Z6L8"/>
<evidence type="ECO:0000256" key="1">
    <source>
        <dbReference type="SAM" id="MobiDB-lite"/>
    </source>
</evidence>
<feature type="region of interest" description="Disordered" evidence="1">
    <location>
        <begin position="87"/>
        <end position="114"/>
    </location>
</feature>
<protein>
    <submittedName>
        <fullName evidence="2">Uncharacterized protein</fullName>
    </submittedName>
</protein>
<sequence>MLVQISWQSIKPPAGAAVSLQHLESWLMGRVVSYTFWEEPQLSHDGMSVCLSSSHGRSSRLAAVAAHTRPHTHVAFPPAHFLYPQARQRPAQGRSDRELPTPFPVSPSGDDRRVIRPNGHLGSIKDGLCYFPLHQQRLSSCVQCTAASGCDRWHSPQNGARLKIRKCRRLHGKQARTPAALPAQQLLQTSAPDPATNSSGSPETPPDRPVLFTTTPVCLLPSISRSKMTGS</sequence>
<feature type="region of interest" description="Disordered" evidence="1">
    <location>
        <begin position="190"/>
        <end position="213"/>
    </location>
</feature>
<feature type="compositionally biased region" description="Polar residues" evidence="1">
    <location>
        <begin position="190"/>
        <end position="202"/>
    </location>
</feature>
<accession>A0A3N0Z6L8</accession>
<reference evidence="2 3" key="1">
    <citation type="submission" date="2018-10" db="EMBL/GenBank/DDBJ databases">
        <title>Genome assembly for a Yunnan-Guizhou Plateau 3E fish, Anabarilius grahami (Regan), and its evolutionary and genetic applications.</title>
        <authorList>
            <person name="Jiang W."/>
        </authorList>
    </citation>
    <scope>NUCLEOTIDE SEQUENCE [LARGE SCALE GENOMIC DNA]</scope>
    <source>
        <strain evidence="2">AG-KIZ</strain>
        <tissue evidence="2">Muscle</tissue>
    </source>
</reference>
<dbReference type="Proteomes" id="UP000281406">
    <property type="component" value="Unassembled WGS sequence"/>
</dbReference>
<keyword evidence="3" id="KW-1185">Reference proteome</keyword>
<name>A0A3N0Z6L8_ANAGA</name>